<dbReference type="RefSeq" id="WP_253578644.1">
    <property type="nucleotide sequence ID" value="NZ_JAMFTQ010000012.1"/>
</dbReference>
<protein>
    <recommendedName>
        <fullName evidence="3">ESX-1 secretion-associated protein</fullName>
    </recommendedName>
</protein>
<gene>
    <name evidence="1" type="ORF">M5J20_08790</name>
</gene>
<evidence type="ECO:0000313" key="1">
    <source>
        <dbReference type="EMBL" id="MCP1388279.1"/>
    </source>
</evidence>
<organism evidence="1 2">
    <name type="scientific">Corynebacterium stercoris</name>
    <dbReference type="NCBI Taxonomy" id="2943490"/>
    <lineage>
        <taxon>Bacteria</taxon>
        <taxon>Bacillati</taxon>
        <taxon>Actinomycetota</taxon>
        <taxon>Actinomycetes</taxon>
        <taxon>Mycobacteriales</taxon>
        <taxon>Corynebacteriaceae</taxon>
        <taxon>Corynebacterium</taxon>
    </lineage>
</organism>
<evidence type="ECO:0008006" key="3">
    <source>
        <dbReference type="Google" id="ProtNLM"/>
    </source>
</evidence>
<accession>A0ABT1G2N0</accession>
<reference evidence="1" key="1">
    <citation type="submission" date="2022-05" db="EMBL/GenBank/DDBJ databases">
        <title>Corynebacterium sp. TA-R-1 sp. nov., isolated from human feces.</title>
        <authorList>
            <person name="Shamsuzzaman M."/>
            <person name="Dahal R.H."/>
        </authorList>
    </citation>
    <scope>NUCLEOTIDE SEQUENCE</scope>
    <source>
        <strain evidence="1">TA-R-1</strain>
    </source>
</reference>
<evidence type="ECO:0000313" key="2">
    <source>
        <dbReference type="Proteomes" id="UP001204000"/>
    </source>
</evidence>
<name>A0ABT1G2N0_9CORY</name>
<sequence>MTVFTLDAATVSAHTDALRADAATLIPLGRPPFPSTGFFAAYSAAVDEALACANERAEGISAEARRLAAAMDLAVAAADAVDGCTSEALEAVL</sequence>
<proteinExistence type="predicted"/>
<dbReference type="EMBL" id="JAMFTQ010000012">
    <property type="protein sequence ID" value="MCP1388279.1"/>
    <property type="molecule type" value="Genomic_DNA"/>
</dbReference>
<keyword evidence="2" id="KW-1185">Reference proteome</keyword>
<comment type="caution">
    <text evidence="1">The sequence shown here is derived from an EMBL/GenBank/DDBJ whole genome shotgun (WGS) entry which is preliminary data.</text>
</comment>
<dbReference type="Proteomes" id="UP001204000">
    <property type="component" value="Unassembled WGS sequence"/>
</dbReference>